<dbReference type="InterPro" id="IPR018311">
    <property type="entry name" value="Autoind_synth_CS"/>
</dbReference>
<dbReference type="InterPro" id="IPR016181">
    <property type="entry name" value="Acyl_CoA_acyltransferase"/>
</dbReference>
<dbReference type="PANTHER" id="PTHR39322">
    <property type="entry name" value="ACYL-HOMOSERINE-LACTONE SYNTHASE"/>
    <property type="match status" value="1"/>
</dbReference>
<dbReference type="PROSITE" id="PS00949">
    <property type="entry name" value="AUTOINDUCER_SYNTH_1"/>
    <property type="match status" value="1"/>
</dbReference>
<keyword evidence="5 7" id="KW-0071">Autoinducer synthesis</keyword>
<dbReference type="EC" id="2.3.1.184" evidence="1 8"/>
<evidence type="ECO:0000313" key="10">
    <source>
        <dbReference type="Proteomes" id="UP000241158"/>
    </source>
</evidence>
<evidence type="ECO:0000256" key="6">
    <source>
        <dbReference type="ARBA" id="ARBA00048576"/>
    </source>
</evidence>
<dbReference type="AlphaFoldDB" id="A0A2P7AKA2"/>
<evidence type="ECO:0000256" key="2">
    <source>
        <dbReference type="ARBA" id="ARBA00022654"/>
    </source>
</evidence>
<gene>
    <name evidence="9" type="ORF">CU100_26015</name>
</gene>
<evidence type="ECO:0000256" key="4">
    <source>
        <dbReference type="ARBA" id="ARBA00022691"/>
    </source>
</evidence>
<name>A0A2P7AKA2_9HYPH</name>
<dbReference type="RefSeq" id="WP_106719541.1">
    <property type="nucleotide sequence ID" value="NZ_JACHXT010000003.1"/>
</dbReference>
<organism evidence="9 10">
    <name type="scientific">Phyllobacterium endophyticum</name>
    <dbReference type="NCBI Taxonomy" id="1149773"/>
    <lineage>
        <taxon>Bacteria</taxon>
        <taxon>Pseudomonadati</taxon>
        <taxon>Pseudomonadota</taxon>
        <taxon>Alphaproteobacteria</taxon>
        <taxon>Hyphomicrobiales</taxon>
        <taxon>Phyllobacteriaceae</taxon>
        <taxon>Phyllobacterium</taxon>
    </lineage>
</organism>
<keyword evidence="2 7" id="KW-0673">Quorum sensing</keyword>
<dbReference type="EMBL" id="PGGN01000008">
    <property type="protein sequence ID" value="PSH54636.1"/>
    <property type="molecule type" value="Genomic_DNA"/>
</dbReference>
<comment type="caution">
    <text evidence="9">The sequence shown here is derived from an EMBL/GenBank/DDBJ whole genome shotgun (WGS) entry which is preliminary data.</text>
</comment>
<evidence type="ECO:0000313" key="9">
    <source>
        <dbReference type="EMBL" id="PSH54636.1"/>
    </source>
</evidence>
<comment type="catalytic activity">
    <reaction evidence="6 8">
        <text>a fatty acyl-[ACP] + S-adenosyl-L-methionine = an N-acyl-L-homoserine lactone + S-methyl-5'-thioadenosine + holo-[ACP] + H(+)</text>
        <dbReference type="Rhea" id="RHEA:10096"/>
        <dbReference type="Rhea" id="RHEA-COMP:9685"/>
        <dbReference type="Rhea" id="RHEA-COMP:14125"/>
        <dbReference type="ChEBI" id="CHEBI:15378"/>
        <dbReference type="ChEBI" id="CHEBI:17509"/>
        <dbReference type="ChEBI" id="CHEBI:55474"/>
        <dbReference type="ChEBI" id="CHEBI:59789"/>
        <dbReference type="ChEBI" id="CHEBI:64479"/>
        <dbReference type="ChEBI" id="CHEBI:138651"/>
        <dbReference type="EC" id="2.3.1.184"/>
    </reaction>
</comment>
<dbReference type="PRINTS" id="PR01549">
    <property type="entry name" value="AUTOINDCRSYN"/>
</dbReference>
<dbReference type="PROSITE" id="PS51187">
    <property type="entry name" value="AUTOINDUCER_SYNTH_2"/>
    <property type="match status" value="1"/>
</dbReference>
<dbReference type="OrthoDB" id="6169313at2"/>
<protein>
    <recommendedName>
        <fullName evidence="1 8">Acyl-homoserine-lactone synthase</fullName>
        <ecNumber evidence="1 8">2.3.1.184</ecNumber>
    </recommendedName>
    <alternativeName>
        <fullName evidence="8">Autoinducer synthesis protein</fullName>
    </alternativeName>
</protein>
<dbReference type="InterPro" id="IPR001690">
    <property type="entry name" value="Autoind_synthase"/>
</dbReference>
<proteinExistence type="inferred from homology"/>
<comment type="similarity">
    <text evidence="7 8">Belongs to the autoinducer synthase family.</text>
</comment>
<keyword evidence="3 8" id="KW-0808">Transferase</keyword>
<keyword evidence="10" id="KW-1185">Reference proteome</keyword>
<dbReference type="PANTHER" id="PTHR39322:SF1">
    <property type="entry name" value="ISOVALERYL-HOMOSERINE LACTONE SYNTHASE"/>
    <property type="match status" value="1"/>
</dbReference>
<dbReference type="GO" id="GO:0007165">
    <property type="term" value="P:signal transduction"/>
    <property type="evidence" value="ECO:0007669"/>
    <property type="project" value="TreeGrafter"/>
</dbReference>
<dbReference type="NCBIfam" id="NF010408">
    <property type="entry name" value="PRK13834.1"/>
    <property type="match status" value="1"/>
</dbReference>
<keyword evidence="4 8" id="KW-0949">S-adenosyl-L-methionine</keyword>
<dbReference type="GO" id="GO:0009372">
    <property type="term" value="P:quorum sensing"/>
    <property type="evidence" value="ECO:0007669"/>
    <property type="project" value="UniProtKB-UniRule"/>
</dbReference>
<dbReference type="SUPFAM" id="SSF55729">
    <property type="entry name" value="Acyl-CoA N-acyltransferases (Nat)"/>
    <property type="match status" value="1"/>
</dbReference>
<dbReference type="Pfam" id="PF00765">
    <property type="entry name" value="Autoind_synth"/>
    <property type="match status" value="1"/>
</dbReference>
<evidence type="ECO:0000256" key="7">
    <source>
        <dbReference type="PROSITE-ProRule" id="PRU00533"/>
    </source>
</evidence>
<accession>A0A2P7AKA2</accession>
<sequence>MKTIAIPADVREQFPDLIDGMYRLRARVFKERMGWDVKVVQGREIDDFDQLPATYILLLTGSSEVSGCARLLPASGTTMLARAFPQLLSTGKLEAHAAMIESSRFCVDTTIEEGRGGGALHQATVTLLAGIIEWSMRNGYSEIVTATDVRFERILKRAGWPMRRLGEPSRIGNTIAVAGSLSADPTSLARVRPAGTPSIFNPMCRAA</sequence>
<evidence type="ECO:0000256" key="5">
    <source>
        <dbReference type="ARBA" id="ARBA00022929"/>
    </source>
</evidence>
<dbReference type="Gene3D" id="3.40.630.30">
    <property type="match status" value="1"/>
</dbReference>
<reference evidence="10" key="1">
    <citation type="submission" date="2017-11" db="EMBL/GenBank/DDBJ databases">
        <authorList>
            <person name="Kuznetsova I."/>
            <person name="Sazanova A."/>
            <person name="Chirak E."/>
            <person name="Safronova V."/>
            <person name="Willems A."/>
        </authorList>
    </citation>
    <scope>NUCLEOTIDE SEQUENCE [LARGE SCALE GENOMIC DNA]</scope>
    <source>
        <strain evidence="10">PEPV15</strain>
    </source>
</reference>
<evidence type="ECO:0000256" key="3">
    <source>
        <dbReference type="ARBA" id="ARBA00022679"/>
    </source>
</evidence>
<dbReference type="GO" id="GO:0061579">
    <property type="term" value="F:N-acyl homoserine lactone synthase activity"/>
    <property type="evidence" value="ECO:0007669"/>
    <property type="project" value="UniProtKB-UniRule"/>
</dbReference>
<evidence type="ECO:0000256" key="8">
    <source>
        <dbReference type="RuleBase" id="RU361135"/>
    </source>
</evidence>
<evidence type="ECO:0000256" key="1">
    <source>
        <dbReference type="ARBA" id="ARBA00012340"/>
    </source>
</evidence>
<dbReference type="Proteomes" id="UP000241158">
    <property type="component" value="Unassembled WGS sequence"/>
</dbReference>